<dbReference type="EMBL" id="PKPP01000233">
    <property type="protein sequence ID" value="PWA95547.1"/>
    <property type="molecule type" value="Genomic_DNA"/>
</dbReference>
<evidence type="ECO:0000256" key="2">
    <source>
        <dbReference type="ARBA" id="ARBA00022729"/>
    </source>
</evidence>
<reference evidence="8 9" key="1">
    <citation type="journal article" date="2018" name="Mol. Plant">
        <title>The genome of Artemisia annua provides insight into the evolution of Asteraceae family and artemisinin biosynthesis.</title>
        <authorList>
            <person name="Shen Q."/>
            <person name="Zhang L."/>
            <person name="Liao Z."/>
            <person name="Wang S."/>
            <person name="Yan T."/>
            <person name="Shi P."/>
            <person name="Liu M."/>
            <person name="Fu X."/>
            <person name="Pan Q."/>
            <person name="Wang Y."/>
            <person name="Lv Z."/>
            <person name="Lu X."/>
            <person name="Zhang F."/>
            <person name="Jiang W."/>
            <person name="Ma Y."/>
            <person name="Chen M."/>
            <person name="Hao X."/>
            <person name="Li L."/>
            <person name="Tang Y."/>
            <person name="Lv G."/>
            <person name="Zhou Y."/>
            <person name="Sun X."/>
            <person name="Brodelius P.E."/>
            <person name="Rose J.K.C."/>
            <person name="Tang K."/>
        </authorList>
    </citation>
    <scope>NUCLEOTIDE SEQUENCE [LARGE SCALE GENOMIC DNA]</scope>
    <source>
        <strain evidence="9">cv. Huhao1</strain>
        <tissue evidence="8">Leaf</tissue>
    </source>
</reference>
<dbReference type="PANTHER" id="PTHR33491">
    <property type="entry name" value="OSJNBA0016N04.9 PROTEIN"/>
    <property type="match status" value="1"/>
</dbReference>
<keyword evidence="9" id="KW-1185">Reference proteome</keyword>
<evidence type="ECO:0000256" key="3">
    <source>
        <dbReference type="ARBA" id="ARBA00022737"/>
    </source>
</evidence>
<dbReference type="GO" id="GO:0005509">
    <property type="term" value="F:calcium ion binding"/>
    <property type="evidence" value="ECO:0007669"/>
    <property type="project" value="InterPro"/>
</dbReference>
<dbReference type="InterPro" id="IPR018097">
    <property type="entry name" value="EGF_Ca-bd_CS"/>
</dbReference>
<dbReference type="PROSITE" id="PS01187">
    <property type="entry name" value="EGF_CA"/>
    <property type="match status" value="1"/>
</dbReference>
<dbReference type="CDD" id="cd00054">
    <property type="entry name" value="EGF_CA"/>
    <property type="match status" value="1"/>
</dbReference>
<dbReference type="PROSITE" id="PS00010">
    <property type="entry name" value="ASX_HYDROXYL"/>
    <property type="match status" value="1"/>
</dbReference>
<evidence type="ECO:0000256" key="5">
    <source>
        <dbReference type="ARBA" id="ARBA00023180"/>
    </source>
</evidence>
<proteinExistence type="predicted"/>
<evidence type="ECO:0000256" key="4">
    <source>
        <dbReference type="ARBA" id="ARBA00023157"/>
    </source>
</evidence>
<accession>A0A2U1QC42</accession>
<name>A0A2U1QC42_ARTAN</name>
<dbReference type="InterPro" id="IPR001881">
    <property type="entry name" value="EGF-like_Ca-bd_dom"/>
</dbReference>
<evidence type="ECO:0000313" key="8">
    <source>
        <dbReference type="EMBL" id="PWA95547.1"/>
    </source>
</evidence>
<dbReference type="SMART" id="SM00179">
    <property type="entry name" value="EGF_CA"/>
    <property type="match status" value="1"/>
</dbReference>
<dbReference type="STRING" id="35608.A0A2U1QC42"/>
<comment type="caution">
    <text evidence="6">Lacks conserved residue(s) required for the propagation of feature annotation.</text>
</comment>
<evidence type="ECO:0000256" key="1">
    <source>
        <dbReference type="ARBA" id="ARBA00022536"/>
    </source>
</evidence>
<protein>
    <submittedName>
        <fullName evidence="8">EGF-like domain-containing protein</fullName>
    </submittedName>
</protein>
<sequence>MALGTLQGSNSSAMNNIAKPGCQPRCGNITVPYPFGIGKDTDINECLDKSNIHCYGNCVNTEGSYNCSCWPGYTGNAKTQDGCQPVAKGSQFPVMIFTLGNLSFSQDRPGESRSLSTEEGLFLENVDNRGLDGPEEQLVAVANYERSSQ</sequence>
<evidence type="ECO:0000256" key="6">
    <source>
        <dbReference type="PROSITE-ProRule" id="PRU00076"/>
    </source>
</evidence>
<evidence type="ECO:0000259" key="7">
    <source>
        <dbReference type="PROSITE" id="PS50026"/>
    </source>
</evidence>
<keyword evidence="1 6" id="KW-0245">EGF-like domain</keyword>
<dbReference type="InterPro" id="IPR000152">
    <property type="entry name" value="EGF-type_Asp/Asn_hydroxyl_site"/>
</dbReference>
<keyword evidence="5" id="KW-0325">Glycoprotein</keyword>
<dbReference type="SUPFAM" id="SSF57196">
    <property type="entry name" value="EGF/Laminin"/>
    <property type="match status" value="1"/>
</dbReference>
<evidence type="ECO:0000313" key="9">
    <source>
        <dbReference type="Proteomes" id="UP000245207"/>
    </source>
</evidence>
<organism evidence="8 9">
    <name type="scientific">Artemisia annua</name>
    <name type="common">Sweet wormwood</name>
    <dbReference type="NCBI Taxonomy" id="35608"/>
    <lineage>
        <taxon>Eukaryota</taxon>
        <taxon>Viridiplantae</taxon>
        <taxon>Streptophyta</taxon>
        <taxon>Embryophyta</taxon>
        <taxon>Tracheophyta</taxon>
        <taxon>Spermatophyta</taxon>
        <taxon>Magnoliopsida</taxon>
        <taxon>eudicotyledons</taxon>
        <taxon>Gunneridae</taxon>
        <taxon>Pentapetalae</taxon>
        <taxon>asterids</taxon>
        <taxon>campanulids</taxon>
        <taxon>Asterales</taxon>
        <taxon>Asteraceae</taxon>
        <taxon>Asteroideae</taxon>
        <taxon>Anthemideae</taxon>
        <taxon>Artemisiinae</taxon>
        <taxon>Artemisia</taxon>
    </lineage>
</organism>
<keyword evidence="3" id="KW-0677">Repeat</keyword>
<dbReference type="PROSITE" id="PS50026">
    <property type="entry name" value="EGF_3"/>
    <property type="match status" value="1"/>
</dbReference>
<dbReference type="Proteomes" id="UP000245207">
    <property type="component" value="Unassembled WGS sequence"/>
</dbReference>
<comment type="caution">
    <text evidence="8">The sequence shown here is derived from an EMBL/GenBank/DDBJ whole genome shotgun (WGS) entry which is preliminary data.</text>
</comment>
<dbReference type="InterPro" id="IPR000742">
    <property type="entry name" value="EGF"/>
</dbReference>
<dbReference type="Gene3D" id="2.10.25.10">
    <property type="entry name" value="Laminin"/>
    <property type="match status" value="1"/>
</dbReference>
<dbReference type="OrthoDB" id="4405280at2759"/>
<keyword evidence="2" id="KW-0732">Signal</keyword>
<gene>
    <name evidence="8" type="ORF">CTI12_AA006350</name>
</gene>
<dbReference type="Pfam" id="PF07645">
    <property type="entry name" value="EGF_CA"/>
    <property type="match status" value="1"/>
</dbReference>
<dbReference type="AlphaFoldDB" id="A0A2U1QC42"/>
<dbReference type="FunFam" id="2.10.25.10:FF:000005">
    <property type="entry name" value="Fibrillin 2"/>
    <property type="match status" value="1"/>
</dbReference>
<keyword evidence="4" id="KW-1015">Disulfide bond</keyword>
<dbReference type="InterPro" id="IPR049883">
    <property type="entry name" value="NOTCH1_EGF-like"/>
</dbReference>
<feature type="domain" description="EGF-like" evidence="7">
    <location>
        <begin position="42"/>
        <end position="84"/>
    </location>
</feature>